<dbReference type="Proteomes" id="UP001148629">
    <property type="component" value="Unassembled WGS sequence"/>
</dbReference>
<keyword evidence="2" id="KW-1185">Reference proteome</keyword>
<sequence length="633" mass="72051">MRVAVIGGGPSGLVQLKTLINAHKHLGCEPFEARLFEASPKVGGVFHSHVYEDAELVSSKFLTSFSDFRPRLDDEDFLSAERYVEYLNEYATHFDLWKWISLETKVISIRRDDGQGHVVQYQTPDLTVEEWHCDAVAICSGVHSKPHLATIPGIEHVPTVMHSSEFKTRSQLGKDKTVMVLGSGETGADVSYLAITADTKQVVLCHRSGWRNPHQRFFPWLFGYGPLEDKTLPVDVAQITLFDTMYVHPIVRDSMIIWNYYHALGLPIGTWLGSGTKEGLDMFIGQVFGERFHISRVFLNKAWGRVAPYVAYPWIPEKWTWPVRIRRFFMARDFPPPPRTIDLAPFPSHISSDGVAHFPIVPNRPESERIQDLTIKPDIAIFATGYVPTFPFLNTDSNANYKPYPASSDANVRAIWKRDDPTVGFIGFIRPNFGAIPPLAELQSMLFTQNLLGQIPELDPEDEYHYRLITPPSARIDYGIEHDSYAYQLAKDMSIAPSFTDILRLSLGAPRGWRLPWVWAAGGPVNPKFRLVGPWKWDGAAEVLTGEFWETITRRANLFGNIPIAVLPMMYLGGWSLFYWGYEKFWNGMAIAGLAKPLKIDNAPKRLMLELARREEMERKMQTKHDDEWVDVK</sequence>
<organism evidence="1 2">
    <name type="scientific">Fusarium decemcellulare</name>
    <dbReference type="NCBI Taxonomy" id="57161"/>
    <lineage>
        <taxon>Eukaryota</taxon>
        <taxon>Fungi</taxon>
        <taxon>Dikarya</taxon>
        <taxon>Ascomycota</taxon>
        <taxon>Pezizomycotina</taxon>
        <taxon>Sordariomycetes</taxon>
        <taxon>Hypocreomycetidae</taxon>
        <taxon>Hypocreales</taxon>
        <taxon>Nectriaceae</taxon>
        <taxon>Fusarium</taxon>
        <taxon>Fusarium decemcellulare species complex</taxon>
    </lineage>
</organism>
<reference evidence="1" key="1">
    <citation type="submission" date="2022-08" db="EMBL/GenBank/DDBJ databases">
        <title>Genome Sequence of Fusarium decemcellulare.</title>
        <authorList>
            <person name="Buettner E."/>
        </authorList>
    </citation>
    <scope>NUCLEOTIDE SEQUENCE</scope>
    <source>
        <strain evidence="1">Babe19</strain>
    </source>
</reference>
<name>A0ACC1RN59_9HYPO</name>
<accession>A0ACC1RN59</accession>
<protein>
    <submittedName>
        <fullName evidence="1">Uncharacterized protein</fullName>
    </submittedName>
</protein>
<comment type="caution">
    <text evidence="1">The sequence shown here is derived from an EMBL/GenBank/DDBJ whole genome shotgun (WGS) entry which is preliminary data.</text>
</comment>
<proteinExistence type="predicted"/>
<evidence type="ECO:0000313" key="2">
    <source>
        <dbReference type="Proteomes" id="UP001148629"/>
    </source>
</evidence>
<evidence type="ECO:0000313" key="1">
    <source>
        <dbReference type="EMBL" id="KAJ3521518.1"/>
    </source>
</evidence>
<gene>
    <name evidence="1" type="ORF">NM208_g13256</name>
</gene>
<dbReference type="EMBL" id="JANRMS010002654">
    <property type="protein sequence ID" value="KAJ3521518.1"/>
    <property type="molecule type" value="Genomic_DNA"/>
</dbReference>